<evidence type="ECO:0000313" key="3">
    <source>
        <dbReference type="Proteomes" id="UP001287356"/>
    </source>
</evidence>
<gene>
    <name evidence="2" type="ORF">B0T24DRAFT_670255</name>
</gene>
<dbReference type="AlphaFoldDB" id="A0AAE0JY47"/>
<proteinExistence type="predicted"/>
<evidence type="ECO:0000313" key="2">
    <source>
        <dbReference type="EMBL" id="KAK3366137.1"/>
    </source>
</evidence>
<keyword evidence="3" id="KW-1185">Reference proteome</keyword>
<accession>A0AAE0JY47</accession>
<feature type="region of interest" description="Disordered" evidence="1">
    <location>
        <begin position="231"/>
        <end position="258"/>
    </location>
</feature>
<name>A0AAE0JY47_9PEZI</name>
<sequence>MYIQEEIDDQSKILTHTHILSFPESTPPLISLQDGNASPAIIQNTSPGGVAAAAPTLEHGRARPGQPSRHLRVVDSVVGARRGAAGVHDGRVVGGGEVAVRRQGVFLRRRAVHGRHDGRVPAHPRVQHRRQDGVFGAELQCYHGVLGRRVRLPASVQGGHDPKGHVHHDLFYPRADDIGRQQADDHYQPRTRTNHNDRRIFRSHRHQLIIGWWRKWWRGRKLRSEHRWDNRHRGGRGHSHQHHCWRGNVLPSEEPIMN</sequence>
<reference evidence="2" key="1">
    <citation type="journal article" date="2023" name="Mol. Phylogenet. Evol.">
        <title>Genome-scale phylogeny and comparative genomics of the fungal order Sordariales.</title>
        <authorList>
            <person name="Hensen N."/>
            <person name="Bonometti L."/>
            <person name="Westerberg I."/>
            <person name="Brannstrom I.O."/>
            <person name="Guillou S."/>
            <person name="Cros-Aarteil S."/>
            <person name="Calhoun S."/>
            <person name="Haridas S."/>
            <person name="Kuo A."/>
            <person name="Mondo S."/>
            <person name="Pangilinan J."/>
            <person name="Riley R."/>
            <person name="LaButti K."/>
            <person name="Andreopoulos B."/>
            <person name="Lipzen A."/>
            <person name="Chen C."/>
            <person name="Yan M."/>
            <person name="Daum C."/>
            <person name="Ng V."/>
            <person name="Clum A."/>
            <person name="Steindorff A."/>
            <person name="Ohm R.A."/>
            <person name="Martin F."/>
            <person name="Silar P."/>
            <person name="Natvig D.O."/>
            <person name="Lalanne C."/>
            <person name="Gautier V."/>
            <person name="Ament-Velasquez S.L."/>
            <person name="Kruys A."/>
            <person name="Hutchinson M.I."/>
            <person name="Powell A.J."/>
            <person name="Barry K."/>
            <person name="Miller A.N."/>
            <person name="Grigoriev I.V."/>
            <person name="Debuchy R."/>
            <person name="Gladieux P."/>
            <person name="Hiltunen Thoren M."/>
            <person name="Johannesson H."/>
        </authorList>
    </citation>
    <scope>NUCLEOTIDE SEQUENCE</scope>
    <source>
        <strain evidence="2">CBS 958.72</strain>
    </source>
</reference>
<protein>
    <submittedName>
        <fullName evidence="2">Uncharacterized protein</fullName>
    </submittedName>
</protein>
<organism evidence="2 3">
    <name type="scientific">Lasiosphaeria ovina</name>
    <dbReference type="NCBI Taxonomy" id="92902"/>
    <lineage>
        <taxon>Eukaryota</taxon>
        <taxon>Fungi</taxon>
        <taxon>Dikarya</taxon>
        <taxon>Ascomycota</taxon>
        <taxon>Pezizomycotina</taxon>
        <taxon>Sordariomycetes</taxon>
        <taxon>Sordariomycetidae</taxon>
        <taxon>Sordariales</taxon>
        <taxon>Lasiosphaeriaceae</taxon>
        <taxon>Lasiosphaeria</taxon>
    </lineage>
</organism>
<dbReference type="EMBL" id="JAULSN010000008">
    <property type="protein sequence ID" value="KAK3366137.1"/>
    <property type="molecule type" value="Genomic_DNA"/>
</dbReference>
<feature type="compositionally biased region" description="Basic residues" evidence="1">
    <location>
        <begin position="233"/>
        <end position="245"/>
    </location>
</feature>
<comment type="caution">
    <text evidence="2">The sequence shown here is derived from an EMBL/GenBank/DDBJ whole genome shotgun (WGS) entry which is preliminary data.</text>
</comment>
<dbReference type="Proteomes" id="UP001287356">
    <property type="component" value="Unassembled WGS sequence"/>
</dbReference>
<evidence type="ECO:0000256" key="1">
    <source>
        <dbReference type="SAM" id="MobiDB-lite"/>
    </source>
</evidence>
<reference evidence="2" key="2">
    <citation type="submission" date="2023-06" db="EMBL/GenBank/DDBJ databases">
        <authorList>
            <consortium name="Lawrence Berkeley National Laboratory"/>
            <person name="Haridas S."/>
            <person name="Hensen N."/>
            <person name="Bonometti L."/>
            <person name="Westerberg I."/>
            <person name="Brannstrom I.O."/>
            <person name="Guillou S."/>
            <person name="Cros-Aarteil S."/>
            <person name="Calhoun S."/>
            <person name="Kuo A."/>
            <person name="Mondo S."/>
            <person name="Pangilinan J."/>
            <person name="Riley R."/>
            <person name="Labutti K."/>
            <person name="Andreopoulos B."/>
            <person name="Lipzen A."/>
            <person name="Chen C."/>
            <person name="Yanf M."/>
            <person name="Daum C."/>
            <person name="Ng V."/>
            <person name="Clum A."/>
            <person name="Steindorff A."/>
            <person name="Ohm R."/>
            <person name="Martin F."/>
            <person name="Silar P."/>
            <person name="Natvig D."/>
            <person name="Lalanne C."/>
            <person name="Gautier V."/>
            <person name="Ament-Velasquez S.L."/>
            <person name="Kruys A."/>
            <person name="Hutchinson M.I."/>
            <person name="Powell A.J."/>
            <person name="Barry K."/>
            <person name="Miller A.N."/>
            <person name="Grigoriev I.V."/>
            <person name="Debuchy R."/>
            <person name="Gladieux P."/>
            <person name="Thoren M.H."/>
            <person name="Johannesson H."/>
        </authorList>
    </citation>
    <scope>NUCLEOTIDE SEQUENCE</scope>
    <source>
        <strain evidence="2">CBS 958.72</strain>
    </source>
</reference>